<comment type="caution">
    <text evidence="2">The sequence shown here is derived from an EMBL/GenBank/DDBJ whole genome shotgun (WGS) entry which is preliminary data.</text>
</comment>
<proteinExistence type="predicted"/>
<organism evidence="2 3">
    <name type="scientific">Neorhizobium galegae</name>
    <name type="common">Rhizobium galegae</name>
    <dbReference type="NCBI Taxonomy" id="399"/>
    <lineage>
        <taxon>Bacteria</taxon>
        <taxon>Pseudomonadati</taxon>
        <taxon>Pseudomonadota</taxon>
        <taxon>Alphaproteobacteria</taxon>
        <taxon>Hyphomicrobiales</taxon>
        <taxon>Rhizobiaceae</taxon>
        <taxon>Rhizobium/Agrobacterium group</taxon>
        <taxon>Neorhizobium</taxon>
    </lineage>
</organism>
<name>A0A6A1TI39_NEOGA</name>
<feature type="signal peptide" evidence="1">
    <location>
        <begin position="1"/>
        <end position="24"/>
    </location>
</feature>
<keyword evidence="1" id="KW-0732">Signal</keyword>
<sequence>MKHHLLYAAAGLAAVAFLPATAKAQDAPWGCQVLLCAASQNPSWQGVPYCVPPMKKLISAMAKPGFDWPVCHQAKAGEPGREEYEDCPAGTKVGYREHRDGFRGEPDQCIKTVDVCKERRDQGYRRFNESGGDRRCIKEVATPRPRRENPWFFDIPNDKGVKERFWFNLNT</sequence>
<dbReference type="EMBL" id="VZUL01000004">
    <property type="protein sequence ID" value="KAB1082618.1"/>
    <property type="molecule type" value="Genomic_DNA"/>
</dbReference>
<protein>
    <submittedName>
        <fullName evidence="2">Uncharacterized protein</fullName>
    </submittedName>
</protein>
<dbReference type="AlphaFoldDB" id="A0A6A1TI39"/>
<reference evidence="2 3" key="1">
    <citation type="submission" date="2019-09" db="EMBL/GenBank/DDBJ databases">
        <title>Genome sequencing of Ng87 strain.</title>
        <authorList>
            <person name="Karasev E.S."/>
            <person name="Andronov E."/>
        </authorList>
    </citation>
    <scope>NUCLEOTIDE SEQUENCE [LARGE SCALE GENOMIC DNA]</scope>
    <source>
        <strain evidence="2 3">Ng87</strain>
    </source>
</reference>
<feature type="chain" id="PRO_5025393707" evidence="1">
    <location>
        <begin position="25"/>
        <end position="171"/>
    </location>
</feature>
<evidence type="ECO:0000313" key="3">
    <source>
        <dbReference type="Proteomes" id="UP000386575"/>
    </source>
</evidence>
<evidence type="ECO:0000313" key="2">
    <source>
        <dbReference type="EMBL" id="KAB1082618.1"/>
    </source>
</evidence>
<gene>
    <name evidence="2" type="ORF">F4V91_32255</name>
</gene>
<accession>A0A6A1TI39</accession>
<dbReference type="RefSeq" id="WP_151047507.1">
    <property type="nucleotide sequence ID" value="NZ_VZUL01000004.1"/>
</dbReference>
<dbReference type="Proteomes" id="UP000386575">
    <property type="component" value="Unassembled WGS sequence"/>
</dbReference>
<evidence type="ECO:0000256" key="1">
    <source>
        <dbReference type="SAM" id="SignalP"/>
    </source>
</evidence>